<dbReference type="Proteomes" id="UP001143362">
    <property type="component" value="Unassembled WGS sequence"/>
</dbReference>
<dbReference type="InterPro" id="IPR001646">
    <property type="entry name" value="5peptide_repeat"/>
</dbReference>
<evidence type="ECO:0000313" key="2">
    <source>
        <dbReference type="Proteomes" id="UP001143362"/>
    </source>
</evidence>
<protein>
    <submittedName>
        <fullName evidence="1">Pentapeptide repeat-containing protein</fullName>
    </submittedName>
</protein>
<dbReference type="EMBL" id="SHNN01000003">
    <property type="protein sequence ID" value="MCX2982329.1"/>
    <property type="molecule type" value="Genomic_DNA"/>
</dbReference>
<dbReference type="RefSeq" id="WP_279246353.1">
    <property type="nucleotide sequence ID" value="NZ_SHNN01000003.1"/>
</dbReference>
<dbReference type="PANTHER" id="PTHR42999">
    <property type="entry name" value="ANTIBIOTIC RESISTANCE PROTEIN MCBG"/>
    <property type="match status" value="1"/>
</dbReference>
<sequence>MNGTALNQIDHSEAEFIGLSFSQLECAEERFADKEFDGCRFIDCDFSGTTFAHCKFLDCNFSGCNLSVAQLEYSKFSEIEFSDCKLIGVDWTRAEWPQLALSSSLVFRNCILNDASFFGLQLAETVLENCKAHDMDLREADFSESNFRGTDFSHSLFHRTNLSGTDFEDAHSFDIDVATNVIQRARFCRAEAVNLLHSLGIELVD</sequence>
<dbReference type="Pfam" id="PF13599">
    <property type="entry name" value="Pentapeptide_4"/>
    <property type="match status" value="1"/>
</dbReference>
<dbReference type="Gene3D" id="2.160.20.80">
    <property type="entry name" value="E3 ubiquitin-protein ligase SopA"/>
    <property type="match status" value="1"/>
</dbReference>
<organism evidence="1 2">
    <name type="scientific">Candidatus Litorirhabdus singularis</name>
    <dbReference type="NCBI Taxonomy" id="2518993"/>
    <lineage>
        <taxon>Bacteria</taxon>
        <taxon>Pseudomonadati</taxon>
        <taxon>Pseudomonadota</taxon>
        <taxon>Gammaproteobacteria</taxon>
        <taxon>Cellvibrionales</taxon>
        <taxon>Halieaceae</taxon>
        <taxon>Candidatus Litorirhabdus</taxon>
    </lineage>
</organism>
<evidence type="ECO:0000313" key="1">
    <source>
        <dbReference type="EMBL" id="MCX2982329.1"/>
    </source>
</evidence>
<dbReference type="SUPFAM" id="SSF141571">
    <property type="entry name" value="Pentapeptide repeat-like"/>
    <property type="match status" value="1"/>
</dbReference>
<reference evidence="1" key="1">
    <citation type="submission" date="2019-02" db="EMBL/GenBank/DDBJ databases">
        <authorList>
            <person name="Li S.-H."/>
        </authorList>
    </citation>
    <scope>NUCLEOTIDE SEQUENCE</scope>
    <source>
        <strain evidence="1">IMCC14734</strain>
    </source>
</reference>
<accession>A0ABT3TJ78</accession>
<dbReference type="InterPro" id="IPR052949">
    <property type="entry name" value="PA_immunity-related"/>
</dbReference>
<dbReference type="PANTHER" id="PTHR42999:SF1">
    <property type="entry name" value="PENTAPEPTIDE REPEAT-CONTAINING PROTEIN"/>
    <property type="match status" value="1"/>
</dbReference>
<proteinExistence type="predicted"/>
<gene>
    <name evidence="1" type="ORF">EYC98_15810</name>
</gene>
<dbReference type="Pfam" id="PF00805">
    <property type="entry name" value="Pentapeptide"/>
    <property type="match status" value="1"/>
</dbReference>
<keyword evidence="2" id="KW-1185">Reference proteome</keyword>
<name>A0ABT3TJ78_9GAMM</name>
<comment type="caution">
    <text evidence="1">The sequence shown here is derived from an EMBL/GenBank/DDBJ whole genome shotgun (WGS) entry which is preliminary data.</text>
</comment>